<evidence type="ECO:0000256" key="1">
    <source>
        <dbReference type="ARBA" id="ARBA00004496"/>
    </source>
</evidence>
<evidence type="ECO:0000313" key="14">
    <source>
        <dbReference type="Proteomes" id="UP000232229"/>
    </source>
</evidence>
<evidence type="ECO:0000259" key="12">
    <source>
        <dbReference type="Pfam" id="PF00696"/>
    </source>
</evidence>
<evidence type="ECO:0000256" key="4">
    <source>
        <dbReference type="ARBA" id="ARBA00022490"/>
    </source>
</evidence>
<dbReference type="GO" id="GO:0006225">
    <property type="term" value="P:UDP biosynthetic process"/>
    <property type="evidence" value="ECO:0007669"/>
    <property type="project" value="TreeGrafter"/>
</dbReference>
<dbReference type="Gene3D" id="3.40.1160.10">
    <property type="entry name" value="Acetylglutamate kinase-like"/>
    <property type="match status" value="1"/>
</dbReference>
<comment type="pathway">
    <text evidence="2 11">Pyrimidine metabolism; CTP biosynthesis via de novo pathway; UDP from UMP (UMPK route): step 1/1.</text>
</comment>
<evidence type="ECO:0000256" key="6">
    <source>
        <dbReference type="ARBA" id="ARBA00022741"/>
    </source>
</evidence>
<evidence type="ECO:0000313" key="13">
    <source>
        <dbReference type="EMBL" id="ASZ09326.1"/>
    </source>
</evidence>
<feature type="binding site" evidence="11">
    <location>
        <position position="53"/>
    </location>
    <ligand>
        <name>ATP</name>
        <dbReference type="ChEBI" id="CHEBI:30616"/>
    </ligand>
</feature>
<dbReference type="InterPro" id="IPR036393">
    <property type="entry name" value="AceGlu_kinase-like_sf"/>
</dbReference>
<dbReference type="GO" id="GO:0044210">
    <property type="term" value="P:'de novo' CTP biosynthetic process"/>
    <property type="evidence" value="ECO:0007669"/>
    <property type="project" value="UniProtKB-UniRule"/>
</dbReference>
<keyword evidence="4 11" id="KW-0963">Cytoplasm</keyword>
<dbReference type="AlphaFoldDB" id="A0A249SNW8"/>
<dbReference type="EC" id="2.7.4.22" evidence="11"/>
<reference evidence="13 14" key="1">
    <citation type="submission" date="2017-08" db="EMBL/GenBank/DDBJ databases">
        <title>Complete Genome Sequence of Mesoplasma chauliocola.</title>
        <authorList>
            <person name="Knight T.F.Jr."/>
            <person name="Citino T."/>
        </authorList>
    </citation>
    <scope>NUCLEOTIDE SEQUENCE [LARGE SCALE GENOMIC DNA]</scope>
    <source>
        <strain evidence="13 14">CHPA-2</strain>
    </source>
</reference>
<keyword evidence="14" id="KW-1185">Reference proteome</keyword>
<evidence type="ECO:0000256" key="8">
    <source>
        <dbReference type="ARBA" id="ARBA00022840"/>
    </source>
</evidence>
<dbReference type="STRING" id="1336232.GCA_000518825_00932"/>
<dbReference type="InterPro" id="IPR011817">
    <property type="entry name" value="Uridylate_kinase"/>
</dbReference>
<comment type="similarity">
    <text evidence="3 11">Belongs to the UMP kinase family.</text>
</comment>
<dbReference type="EMBL" id="CP023173">
    <property type="protein sequence ID" value="ASZ09326.1"/>
    <property type="molecule type" value="Genomic_DNA"/>
</dbReference>
<feature type="binding site" evidence="11">
    <location>
        <begin position="11"/>
        <end position="14"/>
    </location>
    <ligand>
        <name>ATP</name>
        <dbReference type="ChEBI" id="CHEBI:30616"/>
    </ligand>
</feature>
<keyword evidence="5 11" id="KW-0808">Transferase</keyword>
<dbReference type="PANTHER" id="PTHR42833">
    <property type="entry name" value="URIDYLATE KINASE"/>
    <property type="match status" value="1"/>
</dbReference>
<dbReference type="HAMAP" id="MF_01220_B">
    <property type="entry name" value="PyrH_B"/>
    <property type="match status" value="1"/>
</dbReference>
<comment type="function">
    <text evidence="11">Catalyzes the reversible phosphorylation of UMP to UDP.</text>
</comment>
<dbReference type="GO" id="GO:0005737">
    <property type="term" value="C:cytoplasm"/>
    <property type="evidence" value="ECO:0007669"/>
    <property type="project" value="UniProtKB-SubCell"/>
</dbReference>
<feature type="binding site" evidence="11">
    <location>
        <position position="168"/>
    </location>
    <ligand>
        <name>ATP</name>
        <dbReference type="ChEBI" id="CHEBI:30616"/>
    </ligand>
</feature>
<dbReference type="SUPFAM" id="SSF53633">
    <property type="entry name" value="Carbamate kinase-like"/>
    <property type="match status" value="1"/>
</dbReference>
<protein>
    <recommendedName>
        <fullName evidence="11">Uridylate kinase</fullName>
        <shortName evidence="11">UK</shortName>
        <ecNumber evidence="11">2.7.4.22</ecNumber>
    </recommendedName>
    <alternativeName>
        <fullName evidence="11">Uridine monophosphate kinase</fullName>
        <shortName evidence="11">UMP kinase</shortName>
        <shortName evidence="11">UMPK</shortName>
    </alternativeName>
</protein>
<evidence type="ECO:0000256" key="2">
    <source>
        <dbReference type="ARBA" id="ARBA00004791"/>
    </source>
</evidence>
<comment type="subunit">
    <text evidence="11">Homohexamer.</text>
</comment>
<feature type="binding site" evidence="11">
    <location>
        <position position="52"/>
    </location>
    <ligand>
        <name>UMP</name>
        <dbReference type="ChEBI" id="CHEBI:57865"/>
    </ligand>
</feature>
<dbReference type="InterPro" id="IPR015963">
    <property type="entry name" value="Uridylate_kinase_bac"/>
</dbReference>
<dbReference type="GO" id="GO:0005524">
    <property type="term" value="F:ATP binding"/>
    <property type="evidence" value="ECO:0007669"/>
    <property type="project" value="UniProtKB-KW"/>
</dbReference>
<dbReference type="PIRSF" id="PIRSF005650">
    <property type="entry name" value="Uridylate_kin"/>
    <property type="match status" value="1"/>
</dbReference>
<dbReference type="GO" id="GO:0033862">
    <property type="term" value="F:UMP kinase activity"/>
    <property type="evidence" value="ECO:0007669"/>
    <property type="project" value="UniProtKB-EC"/>
</dbReference>
<feature type="binding site" evidence="11">
    <location>
        <position position="162"/>
    </location>
    <ligand>
        <name>ATP</name>
        <dbReference type="ChEBI" id="CHEBI:30616"/>
    </ligand>
</feature>
<evidence type="ECO:0000256" key="10">
    <source>
        <dbReference type="ARBA" id="ARBA00047767"/>
    </source>
</evidence>
<keyword evidence="7 11" id="KW-0418">Kinase</keyword>
<comment type="caution">
    <text evidence="11">Lacks conserved residue(s) required for the propagation of feature annotation.</text>
</comment>
<evidence type="ECO:0000256" key="3">
    <source>
        <dbReference type="ARBA" id="ARBA00007614"/>
    </source>
</evidence>
<comment type="subcellular location">
    <subcellularLocation>
        <location evidence="1 11">Cytoplasm</location>
    </subcellularLocation>
</comment>
<keyword evidence="8 11" id="KW-0067">ATP-binding</keyword>
<dbReference type="RefSeq" id="WP_027875443.1">
    <property type="nucleotide sequence ID" value="NZ_CP023173.1"/>
</dbReference>
<dbReference type="UniPathway" id="UPA00159">
    <property type="reaction ID" value="UER00275"/>
</dbReference>
<dbReference type="FunFam" id="3.40.1160.10:FF:000001">
    <property type="entry name" value="Uridylate kinase"/>
    <property type="match status" value="1"/>
</dbReference>
<organism evidence="13 14">
    <name type="scientific">Mesoplasma chauliocola</name>
    <dbReference type="NCBI Taxonomy" id="216427"/>
    <lineage>
        <taxon>Bacteria</taxon>
        <taxon>Bacillati</taxon>
        <taxon>Mycoplasmatota</taxon>
        <taxon>Mollicutes</taxon>
        <taxon>Entomoplasmatales</taxon>
        <taxon>Entomoplasmataceae</taxon>
        <taxon>Mesoplasma</taxon>
    </lineage>
</organism>
<dbReference type="KEGG" id="mchc:CK556_03150"/>
<dbReference type="Proteomes" id="UP000232229">
    <property type="component" value="Chromosome"/>
</dbReference>
<dbReference type="CDD" id="cd04254">
    <property type="entry name" value="AAK_UMPK-PyrH-Ec"/>
    <property type="match status" value="1"/>
</dbReference>
<feature type="binding site" evidence="11">
    <location>
        <begin position="134"/>
        <end position="141"/>
    </location>
    <ligand>
        <name>UMP</name>
        <dbReference type="ChEBI" id="CHEBI:57865"/>
    </ligand>
</feature>
<comment type="catalytic activity">
    <reaction evidence="10 11">
        <text>UMP + ATP = UDP + ADP</text>
        <dbReference type="Rhea" id="RHEA:24400"/>
        <dbReference type="ChEBI" id="CHEBI:30616"/>
        <dbReference type="ChEBI" id="CHEBI:57865"/>
        <dbReference type="ChEBI" id="CHEBI:58223"/>
        <dbReference type="ChEBI" id="CHEBI:456216"/>
        <dbReference type="EC" id="2.7.4.22"/>
    </reaction>
</comment>
<evidence type="ECO:0000256" key="5">
    <source>
        <dbReference type="ARBA" id="ARBA00022679"/>
    </source>
</evidence>
<accession>A0A249SNW8</accession>
<evidence type="ECO:0000256" key="11">
    <source>
        <dbReference type="HAMAP-Rule" id="MF_01220"/>
    </source>
</evidence>
<dbReference type="InterPro" id="IPR001048">
    <property type="entry name" value="Asp/Glu/Uridylate_kinase"/>
</dbReference>
<feature type="binding site" evidence="11">
    <location>
        <position position="72"/>
    </location>
    <ligand>
        <name>UMP</name>
        <dbReference type="ChEBI" id="CHEBI:57865"/>
    </ligand>
</feature>
<dbReference type="PANTHER" id="PTHR42833:SF4">
    <property type="entry name" value="URIDYLATE KINASE PUMPKIN, CHLOROPLASTIC"/>
    <property type="match status" value="1"/>
</dbReference>
<feature type="binding site" evidence="11">
    <location>
        <position position="171"/>
    </location>
    <ligand>
        <name>ATP</name>
        <dbReference type="ChEBI" id="CHEBI:30616"/>
    </ligand>
</feature>
<dbReference type="Pfam" id="PF00696">
    <property type="entry name" value="AA_kinase"/>
    <property type="match status" value="1"/>
</dbReference>
<comment type="activity regulation">
    <text evidence="11">Inhibited by UTP.</text>
</comment>
<keyword evidence="9 11" id="KW-0665">Pyrimidine biosynthesis</keyword>
<dbReference type="NCBIfam" id="TIGR02075">
    <property type="entry name" value="pyrH_bact"/>
    <property type="match status" value="1"/>
</dbReference>
<feature type="domain" description="Aspartate/glutamate/uridylate kinase" evidence="12">
    <location>
        <begin position="6"/>
        <end position="216"/>
    </location>
</feature>
<keyword evidence="6 11" id="KW-0547">Nucleotide-binding</keyword>
<feature type="binding site" evidence="11">
    <location>
        <position position="57"/>
    </location>
    <ligand>
        <name>ATP</name>
        <dbReference type="ChEBI" id="CHEBI:30616"/>
    </ligand>
</feature>
<gene>
    <name evidence="11 13" type="primary">pyrH</name>
    <name evidence="13" type="ORF">CK556_03150</name>
</gene>
<proteinExistence type="inferred from homology"/>
<evidence type="ECO:0000256" key="7">
    <source>
        <dbReference type="ARBA" id="ARBA00022777"/>
    </source>
</evidence>
<evidence type="ECO:0000256" key="9">
    <source>
        <dbReference type="ARBA" id="ARBA00022975"/>
    </source>
</evidence>
<sequence>MKYKYNTVLLKLSGEALKSEKEIYNKDKLEDIAKQIVELATNGLKLGIVIGGGNIWRGKLGTDIDMPQINADYMGMLATVMNGLALESTIKRLGYDKVNVYSSLPIETVTDDYNFKRARLKMNEGYISIFVGGTGFAYFTTDTNSVIRAIEIDADAVLMAKNGVKGVYDSDPNKNPKAKFYAKLTHHEIAEKQLRVMDLTAATLAKDAKLPIEVFDMQGKNNIIKVMEGSLESTIIEE</sequence>
<name>A0A249SNW8_9MOLU</name>